<evidence type="ECO:0000313" key="2">
    <source>
        <dbReference type="EMBL" id="ASV76127.1"/>
    </source>
</evidence>
<dbReference type="InterPro" id="IPR020471">
    <property type="entry name" value="AKR"/>
</dbReference>
<sequence>MSLDRRSFLANTATIGAGLWLESHLAAQRPAHASTSSFSTDPVALVPLGKHLKATRIGIGFGMRAFNRQSNLTRRGLEHAERVVRYAYDAGIRLFDNADLYGSHQYVARALRDKPRDSYVLVTKVWFHPSGIPEEDRTDADKAVQRFLKELNTDYIDLVQIHCMMNGQWTDTMRRQMDLLEDLKQKGLIRAHGVSCHAVSALEAAAESDWVDVVHARVNHLGTKMDDKPEVVMPVLKRIHDSGKGVIGMKIVGEGAFRNDPALRDRAIEFAIRSGCVDVMIVGFELPEEIDDFKQRVASTLEKLASVA</sequence>
<dbReference type="InterPro" id="IPR036812">
    <property type="entry name" value="NAD(P)_OxRdtase_dom_sf"/>
</dbReference>
<dbReference type="GO" id="GO:0016491">
    <property type="term" value="F:oxidoreductase activity"/>
    <property type="evidence" value="ECO:0007669"/>
    <property type="project" value="InterPro"/>
</dbReference>
<dbReference type="InterPro" id="IPR006311">
    <property type="entry name" value="TAT_signal"/>
</dbReference>
<dbReference type="PANTHER" id="PTHR43312:SF1">
    <property type="entry name" value="NADP-DEPENDENT OXIDOREDUCTASE DOMAIN-CONTAINING PROTEIN"/>
    <property type="match status" value="1"/>
</dbReference>
<dbReference type="KEGG" id="ttf:THTE_3526"/>
<dbReference type="RefSeq" id="WP_095415987.1">
    <property type="nucleotide sequence ID" value="NZ_CP018477.1"/>
</dbReference>
<dbReference type="SUPFAM" id="SSF51430">
    <property type="entry name" value="NAD(P)-linked oxidoreductase"/>
    <property type="match status" value="1"/>
</dbReference>
<dbReference type="AlphaFoldDB" id="A0A286RJI8"/>
<dbReference type="PRINTS" id="PR00069">
    <property type="entry name" value="ALDKETRDTASE"/>
</dbReference>
<organism evidence="2 3">
    <name type="scientific">Thermogutta terrifontis</name>
    <dbReference type="NCBI Taxonomy" id="1331910"/>
    <lineage>
        <taxon>Bacteria</taxon>
        <taxon>Pseudomonadati</taxon>
        <taxon>Planctomycetota</taxon>
        <taxon>Planctomycetia</taxon>
        <taxon>Pirellulales</taxon>
        <taxon>Thermoguttaceae</taxon>
        <taxon>Thermogutta</taxon>
    </lineage>
</organism>
<keyword evidence="3" id="KW-1185">Reference proteome</keyword>
<dbReference type="CDD" id="cd19100">
    <property type="entry name" value="AKR_unchar"/>
    <property type="match status" value="1"/>
</dbReference>
<protein>
    <submittedName>
        <fullName evidence="2">Oxidoreductase, aldo/keto reductase family</fullName>
    </submittedName>
</protein>
<dbReference type="PANTHER" id="PTHR43312">
    <property type="entry name" value="D-THREO-ALDOSE 1-DEHYDROGENASE"/>
    <property type="match status" value="1"/>
</dbReference>
<dbReference type="PROSITE" id="PS51318">
    <property type="entry name" value="TAT"/>
    <property type="match status" value="1"/>
</dbReference>
<accession>A0A286RJI8</accession>
<evidence type="ECO:0000259" key="1">
    <source>
        <dbReference type="Pfam" id="PF00248"/>
    </source>
</evidence>
<dbReference type="InterPro" id="IPR053135">
    <property type="entry name" value="AKR2_Oxidoreductase"/>
</dbReference>
<reference evidence="2 3" key="1">
    <citation type="journal article" name="Front. Microbiol.">
        <title>Sugar Metabolism of the First Thermophilic Planctomycete Thermogutta terrifontis: Comparative Genomic and Transcriptomic Approaches.</title>
        <authorList>
            <person name="Elcheninov A.G."/>
            <person name="Menzel P."/>
            <person name="Gudbergsdottir S.R."/>
            <person name="Slesarev A.I."/>
            <person name="Kadnikov V.V."/>
            <person name="Krogh A."/>
            <person name="Bonch-Osmolovskaya E.A."/>
            <person name="Peng X."/>
            <person name="Kublanov I.V."/>
        </authorList>
    </citation>
    <scope>NUCLEOTIDE SEQUENCE [LARGE SCALE GENOMIC DNA]</scope>
    <source>
        <strain evidence="2 3">R1</strain>
    </source>
</reference>
<dbReference type="OrthoDB" id="9773828at2"/>
<evidence type="ECO:0000313" key="3">
    <source>
        <dbReference type="Proteomes" id="UP000215086"/>
    </source>
</evidence>
<dbReference type="Gene3D" id="3.20.20.100">
    <property type="entry name" value="NADP-dependent oxidoreductase domain"/>
    <property type="match status" value="1"/>
</dbReference>
<name>A0A286RJI8_9BACT</name>
<dbReference type="Proteomes" id="UP000215086">
    <property type="component" value="Chromosome"/>
</dbReference>
<dbReference type="EMBL" id="CP018477">
    <property type="protein sequence ID" value="ASV76127.1"/>
    <property type="molecule type" value="Genomic_DNA"/>
</dbReference>
<gene>
    <name evidence="2" type="ORF">THTE_3526</name>
</gene>
<feature type="domain" description="NADP-dependent oxidoreductase" evidence="1">
    <location>
        <begin position="59"/>
        <end position="266"/>
    </location>
</feature>
<dbReference type="InterPro" id="IPR023210">
    <property type="entry name" value="NADP_OxRdtase_dom"/>
</dbReference>
<dbReference type="Pfam" id="PF00248">
    <property type="entry name" value="Aldo_ket_red"/>
    <property type="match status" value="1"/>
</dbReference>
<proteinExistence type="predicted"/>